<keyword evidence="2" id="KW-1133">Transmembrane helix</keyword>
<dbReference type="Proteomes" id="UP001608902">
    <property type="component" value="Unassembled WGS sequence"/>
</dbReference>
<feature type="transmembrane region" description="Helical" evidence="2">
    <location>
        <begin position="71"/>
        <end position="95"/>
    </location>
</feature>
<name>A0ABD6EV25_9BILA</name>
<gene>
    <name evidence="3" type="ORF">AB6A40_007131</name>
</gene>
<keyword evidence="2" id="KW-0472">Membrane</keyword>
<accession>A0ABD6EV25</accession>
<proteinExistence type="predicted"/>
<keyword evidence="2" id="KW-0812">Transmembrane</keyword>
<dbReference type="EMBL" id="JBGFUD010005520">
    <property type="protein sequence ID" value="MFH4980422.1"/>
    <property type="molecule type" value="Genomic_DNA"/>
</dbReference>
<protein>
    <submittedName>
        <fullName evidence="3">Uncharacterized protein</fullName>
    </submittedName>
</protein>
<evidence type="ECO:0000256" key="1">
    <source>
        <dbReference type="SAM" id="MobiDB-lite"/>
    </source>
</evidence>
<sequence length="214" mass="23717">MLNSRFLQSIEAFEKFGFPIIVERDKIVNRSEQSTLSPFAERIWMRLSRIPGHLWLRIEDNLTQATPDGCLLTICAGTITFMGLVFLIVGLVECLTIMPPSKQEWTFLSLGLIILIIGLSLMLALRIRSSAVCSSQLHCRNRIPPSSQCPAAYQCWTIQAPPPSYDEALRCSTSSMPSPFSPLSSPSPGPPASDIGSPPSYSSRHLRPVRQTEL</sequence>
<reference evidence="3 4" key="1">
    <citation type="submission" date="2024-08" db="EMBL/GenBank/DDBJ databases">
        <title>Gnathostoma spinigerum genome.</title>
        <authorList>
            <person name="Gonzalez-Bertolin B."/>
            <person name="Monzon S."/>
            <person name="Zaballos A."/>
            <person name="Jimenez P."/>
            <person name="Dekumyoy P."/>
            <person name="Varona S."/>
            <person name="Cuesta I."/>
            <person name="Sumanam S."/>
            <person name="Adisakwattana P."/>
            <person name="Gasser R.B."/>
            <person name="Hernandez-Gonzalez A."/>
            <person name="Young N.D."/>
            <person name="Perteguer M.J."/>
        </authorList>
    </citation>
    <scope>NUCLEOTIDE SEQUENCE [LARGE SCALE GENOMIC DNA]</scope>
    <source>
        <strain evidence="3">AL3</strain>
        <tissue evidence="3">Liver</tissue>
    </source>
</reference>
<comment type="caution">
    <text evidence="3">The sequence shown here is derived from an EMBL/GenBank/DDBJ whole genome shotgun (WGS) entry which is preliminary data.</text>
</comment>
<keyword evidence="4" id="KW-1185">Reference proteome</keyword>
<feature type="region of interest" description="Disordered" evidence="1">
    <location>
        <begin position="169"/>
        <end position="214"/>
    </location>
</feature>
<dbReference type="AlphaFoldDB" id="A0ABD6EV25"/>
<organism evidence="3 4">
    <name type="scientific">Gnathostoma spinigerum</name>
    <dbReference type="NCBI Taxonomy" id="75299"/>
    <lineage>
        <taxon>Eukaryota</taxon>
        <taxon>Metazoa</taxon>
        <taxon>Ecdysozoa</taxon>
        <taxon>Nematoda</taxon>
        <taxon>Chromadorea</taxon>
        <taxon>Rhabditida</taxon>
        <taxon>Spirurina</taxon>
        <taxon>Gnathostomatomorpha</taxon>
        <taxon>Gnathostomatoidea</taxon>
        <taxon>Gnathostomatidae</taxon>
        <taxon>Gnathostoma</taxon>
    </lineage>
</organism>
<evidence type="ECO:0000313" key="3">
    <source>
        <dbReference type="EMBL" id="MFH4980422.1"/>
    </source>
</evidence>
<feature type="compositionally biased region" description="Low complexity" evidence="1">
    <location>
        <begin position="172"/>
        <end position="184"/>
    </location>
</feature>
<evidence type="ECO:0000313" key="4">
    <source>
        <dbReference type="Proteomes" id="UP001608902"/>
    </source>
</evidence>
<feature type="transmembrane region" description="Helical" evidence="2">
    <location>
        <begin position="107"/>
        <end position="127"/>
    </location>
</feature>
<evidence type="ECO:0000256" key="2">
    <source>
        <dbReference type="SAM" id="Phobius"/>
    </source>
</evidence>